<keyword evidence="7" id="KW-0808">Transferase</keyword>
<accession>A0A5C3FH65</accession>
<evidence type="ECO:0000256" key="12">
    <source>
        <dbReference type="ARBA" id="ARBA00023098"/>
    </source>
</evidence>
<dbReference type="GO" id="GO:0008168">
    <property type="term" value="F:methyltransferase activity"/>
    <property type="evidence" value="ECO:0007669"/>
    <property type="project" value="UniProtKB-KW"/>
</dbReference>
<organism evidence="16 17">
    <name type="scientific">Pseudozyma antarctica</name>
    <name type="common">Yeast</name>
    <name type="synonym">Candida antarctica</name>
    <dbReference type="NCBI Taxonomy" id="84753"/>
    <lineage>
        <taxon>Eukaryota</taxon>
        <taxon>Fungi</taxon>
        <taxon>Dikarya</taxon>
        <taxon>Basidiomycota</taxon>
        <taxon>Ustilaginomycotina</taxon>
        <taxon>Ustilaginomycetes</taxon>
        <taxon>Ustilaginales</taxon>
        <taxon>Ustilaginaceae</taxon>
        <taxon>Moesziomyces</taxon>
    </lineage>
</organism>
<dbReference type="SUPFAM" id="SSF53335">
    <property type="entry name" value="S-adenosyl-L-methionine-dependent methyltransferases"/>
    <property type="match status" value="1"/>
</dbReference>
<dbReference type="EC" id="2.1.1.317" evidence="14"/>
<feature type="transmembrane region" description="Helical" evidence="15">
    <location>
        <begin position="124"/>
        <end position="143"/>
    </location>
</feature>
<keyword evidence="13 15" id="KW-0472">Membrane</keyword>
<name>A0A5C3FH65_PSEA2</name>
<comment type="caution">
    <text evidence="16">The sequence shown here is derived from an EMBL/GenBank/DDBJ whole genome shotgun (WGS) entry which is preliminary data.</text>
</comment>
<comment type="pathway">
    <text evidence="2">Lipid metabolism; sphingolipid metabolism.</text>
</comment>
<evidence type="ECO:0000313" key="16">
    <source>
        <dbReference type="EMBL" id="SPO43550.1"/>
    </source>
</evidence>
<dbReference type="Gene3D" id="3.40.50.150">
    <property type="entry name" value="Vaccinia Virus protein VP39"/>
    <property type="match status" value="1"/>
</dbReference>
<dbReference type="CDD" id="cd02440">
    <property type="entry name" value="AdoMet_MTases"/>
    <property type="match status" value="1"/>
</dbReference>
<keyword evidence="5" id="KW-0444">Lipid biosynthesis</keyword>
<evidence type="ECO:0000256" key="10">
    <source>
        <dbReference type="ARBA" id="ARBA00022919"/>
    </source>
</evidence>
<gene>
    <name evidence="16" type="ORF">PSANT_01235</name>
</gene>
<dbReference type="InterPro" id="IPR052290">
    <property type="entry name" value="Sphingo_C9-MT"/>
</dbReference>
<reference evidence="16" key="1">
    <citation type="submission" date="2018-03" db="EMBL/GenBank/DDBJ databases">
        <authorList>
            <person name="Guldener U."/>
        </authorList>
    </citation>
    <scope>NUCLEOTIDE SEQUENCE [LARGE SCALE GENOMIC DNA]</scope>
    <source>
        <strain evidence="16">ATCC34888</strain>
    </source>
</reference>
<evidence type="ECO:0000313" key="17">
    <source>
        <dbReference type="Proteomes" id="UP000325008"/>
    </source>
</evidence>
<evidence type="ECO:0000256" key="15">
    <source>
        <dbReference type="SAM" id="Phobius"/>
    </source>
</evidence>
<dbReference type="GO" id="GO:0016020">
    <property type="term" value="C:membrane"/>
    <property type="evidence" value="ECO:0007669"/>
    <property type="project" value="UniProtKB-SubCell"/>
</dbReference>
<proteinExistence type="inferred from homology"/>
<dbReference type="Pfam" id="PF02353">
    <property type="entry name" value="CMAS"/>
    <property type="match status" value="1"/>
</dbReference>
<keyword evidence="9 15" id="KW-0812">Transmembrane</keyword>
<keyword evidence="10" id="KW-0746">Sphingolipid metabolism</keyword>
<dbReference type="AlphaFoldDB" id="A0A5C3FH65"/>
<evidence type="ECO:0000256" key="5">
    <source>
        <dbReference type="ARBA" id="ARBA00022516"/>
    </source>
</evidence>
<evidence type="ECO:0000256" key="9">
    <source>
        <dbReference type="ARBA" id="ARBA00022692"/>
    </source>
</evidence>
<evidence type="ECO:0000256" key="6">
    <source>
        <dbReference type="ARBA" id="ARBA00022603"/>
    </source>
</evidence>
<sequence length="577" mass="64720">MTDQAQEAYDRLSKNLSFDSHGVTETVDLPHAVPASQSSASVKAEPVLPAQPAVSAKIAVPEPAPAANGSSLKLGNGSAPAVKDEKDASVKLAPGGKVKLTNYPSIANAPLPAEGNGTFSNLHLALLIFFTPAVVLRLIPFVNPKWFGWFSYLLLCALFGAPVAIAYWTVMSTYGPRINEKVQLPGKPLEYYMDIKDAALRKKYHSDKKIPYQTFHDAYFAGKIEPKLPLNELLEYRWDWCSMQFTWPLFEYVLFNLIPDVLMHTAKQDQTQIQDNYDRGDDFYAWFLGPQMIYTSGIISDANKAETLEELQDNKLNLVCSKLDLQKEDRVLDIGCGWGTFATFAAVNYGCDVTGVTLAKTQTRFGNDRLQKNGIDPSQARILNLDYRDIPVQPGHYTKIISLEMAEHVGIRHYDKFLSDVYNLLDDDGVFVFQVAGLRPTWQFHDLNWGLFMNKYVFPGADASCSLGWVVSHLEKAGFEIRSVDVAGVHYSATILRWAQNWESNKDKVVAKYGDHMYRMWSFFLWSSVIVAREGGSSVFQFVLHKNLNAYHRINGVKSHGGLLPRPSVTKFKSVYN</sequence>
<keyword evidence="6" id="KW-0489">Methyltransferase</keyword>
<comment type="subcellular location">
    <subcellularLocation>
        <location evidence="1">Membrane</location>
        <topology evidence="1">Multi-pass membrane protein</topology>
    </subcellularLocation>
</comment>
<evidence type="ECO:0000256" key="3">
    <source>
        <dbReference type="ARBA" id="ARBA00004991"/>
    </source>
</evidence>
<dbReference type="InterPro" id="IPR029063">
    <property type="entry name" value="SAM-dependent_MTases_sf"/>
</dbReference>
<evidence type="ECO:0000256" key="13">
    <source>
        <dbReference type="ARBA" id="ARBA00023136"/>
    </source>
</evidence>
<evidence type="ECO:0000256" key="11">
    <source>
        <dbReference type="ARBA" id="ARBA00022989"/>
    </source>
</evidence>
<evidence type="ECO:0000256" key="14">
    <source>
        <dbReference type="ARBA" id="ARBA00039020"/>
    </source>
</evidence>
<feature type="transmembrane region" description="Helical" evidence="15">
    <location>
        <begin position="149"/>
        <end position="170"/>
    </location>
</feature>
<keyword evidence="12" id="KW-0443">Lipid metabolism</keyword>
<evidence type="ECO:0000256" key="1">
    <source>
        <dbReference type="ARBA" id="ARBA00004141"/>
    </source>
</evidence>
<evidence type="ECO:0000256" key="7">
    <source>
        <dbReference type="ARBA" id="ARBA00022679"/>
    </source>
</evidence>
<keyword evidence="8" id="KW-0949">S-adenosyl-L-methionine</keyword>
<keyword evidence="17" id="KW-1185">Reference proteome</keyword>
<dbReference type="GO" id="GO:0032259">
    <property type="term" value="P:methylation"/>
    <property type="evidence" value="ECO:0007669"/>
    <property type="project" value="UniProtKB-KW"/>
</dbReference>
<keyword evidence="11 15" id="KW-1133">Transmembrane helix</keyword>
<evidence type="ECO:0000256" key="8">
    <source>
        <dbReference type="ARBA" id="ARBA00022691"/>
    </source>
</evidence>
<protein>
    <recommendedName>
        <fullName evidence="14">sphingolipid C(9)-methyltransferase</fullName>
        <ecNumber evidence="14">2.1.1.317</ecNumber>
    </recommendedName>
</protein>
<evidence type="ECO:0000256" key="4">
    <source>
        <dbReference type="ARBA" id="ARBA00010815"/>
    </source>
</evidence>
<dbReference type="GO" id="GO:0006665">
    <property type="term" value="P:sphingolipid metabolic process"/>
    <property type="evidence" value="ECO:0007669"/>
    <property type="project" value="UniProtKB-KW"/>
</dbReference>
<dbReference type="PANTHER" id="PTHR45197">
    <property type="entry name" value="SYNTHASE, PUTATIVE (AFU_ORTHOLOGUE AFUA_7G04190)-RELATED"/>
    <property type="match status" value="1"/>
</dbReference>
<dbReference type="Proteomes" id="UP000325008">
    <property type="component" value="Unassembled WGS sequence"/>
</dbReference>
<dbReference type="PANTHER" id="PTHR45197:SF1">
    <property type="entry name" value="SPHINGOLIPID C9-METHYLTRANSFERASE A-RELATED"/>
    <property type="match status" value="1"/>
</dbReference>
<dbReference type="EMBL" id="OOIQ01000002">
    <property type="protein sequence ID" value="SPO43550.1"/>
    <property type="molecule type" value="Genomic_DNA"/>
</dbReference>
<comment type="similarity">
    <text evidence="4">Belongs to the CFA/CMAS family.</text>
</comment>
<comment type="pathway">
    <text evidence="3">Sphingolipid metabolism.</text>
</comment>
<dbReference type="OrthoDB" id="412182at2759"/>
<evidence type="ECO:0000256" key="2">
    <source>
        <dbReference type="ARBA" id="ARBA00004760"/>
    </source>
</evidence>